<proteinExistence type="predicted"/>
<comment type="caution">
    <text evidence="1">The sequence shown here is derived from an EMBL/GenBank/DDBJ whole genome shotgun (WGS) entry which is preliminary data.</text>
</comment>
<dbReference type="RefSeq" id="WP_371837082.1">
    <property type="nucleotide sequence ID" value="NZ_JBGMEK010000001.1"/>
</dbReference>
<accession>A0ABV4NTW9</accession>
<dbReference type="Proteomes" id="UP001569428">
    <property type="component" value="Unassembled WGS sequence"/>
</dbReference>
<evidence type="ECO:0000313" key="1">
    <source>
        <dbReference type="EMBL" id="MFA0809465.1"/>
    </source>
</evidence>
<name>A0ABV4NTW9_9GAMM</name>
<reference evidence="1 2" key="1">
    <citation type="submission" date="2024-08" db="EMBL/GenBank/DDBJ databases">
        <authorList>
            <person name="Ishaq N."/>
        </authorList>
    </citation>
    <scope>NUCLEOTIDE SEQUENCE [LARGE SCALE GENOMIC DNA]</scope>
    <source>
        <strain evidence="1 2">DSM 18651</strain>
    </source>
</reference>
<keyword evidence="2" id="KW-1185">Reference proteome</keyword>
<sequence length="102" mass="11803">MFGNNKREHELNLEKEKTKRSLIDACAGYKPVQVTTDSGEIALIQLEGIKSVRQEKKGWYYDDPDRNTLLIKYLDASWERLDMTVERFCDQTGYDKEGVIGV</sequence>
<protein>
    <submittedName>
        <fullName evidence="1">Uncharacterized protein</fullName>
    </submittedName>
</protein>
<organism evidence="1 2">
    <name type="scientific">Microbulbifer epialgicus</name>
    <dbReference type="NCBI Taxonomy" id="393907"/>
    <lineage>
        <taxon>Bacteria</taxon>
        <taxon>Pseudomonadati</taxon>
        <taxon>Pseudomonadota</taxon>
        <taxon>Gammaproteobacteria</taxon>
        <taxon>Cellvibrionales</taxon>
        <taxon>Microbulbiferaceae</taxon>
        <taxon>Microbulbifer</taxon>
    </lineage>
</organism>
<gene>
    <name evidence="1" type="ORF">ACCI49_00915</name>
</gene>
<evidence type="ECO:0000313" key="2">
    <source>
        <dbReference type="Proteomes" id="UP001569428"/>
    </source>
</evidence>
<dbReference type="EMBL" id="JBGMEK010000001">
    <property type="protein sequence ID" value="MFA0809465.1"/>
    <property type="molecule type" value="Genomic_DNA"/>
</dbReference>